<feature type="compositionally biased region" description="Basic and acidic residues" evidence="1">
    <location>
        <begin position="162"/>
        <end position="183"/>
    </location>
</feature>
<feature type="region of interest" description="Disordered" evidence="1">
    <location>
        <begin position="118"/>
        <end position="183"/>
    </location>
</feature>
<keyword evidence="3" id="KW-1185">Reference proteome</keyword>
<evidence type="ECO:0000256" key="1">
    <source>
        <dbReference type="SAM" id="MobiDB-lite"/>
    </source>
</evidence>
<proteinExistence type="predicted"/>
<dbReference type="EMBL" id="JAIPUX010000521">
    <property type="protein sequence ID" value="KAH0626746.1"/>
    <property type="molecule type" value="Genomic_DNA"/>
</dbReference>
<dbReference type="Proteomes" id="UP000826234">
    <property type="component" value="Unassembled WGS sequence"/>
</dbReference>
<feature type="compositionally biased region" description="Basic and acidic residues" evidence="1">
    <location>
        <begin position="118"/>
        <end position="128"/>
    </location>
</feature>
<feature type="region of interest" description="Disordered" evidence="1">
    <location>
        <begin position="1"/>
        <end position="73"/>
    </location>
</feature>
<comment type="caution">
    <text evidence="2">The sequence shown here is derived from an EMBL/GenBank/DDBJ whole genome shotgun (WGS) entry which is preliminary data.</text>
</comment>
<reference evidence="2 3" key="1">
    <citation type="journal article" date="2022" name="Gigascience">
        <title>A chromosome-level genome assembly and annotation of the desert horned lizard, Phrynosoma platyrhinos, provides insight into chromosomal rearrangements among reptiles.</title>
        <authorList>
            <person name="Koochekian N."/>
            <person name="Ascanio A."/>
            <person name="Farleigh K."/>
            <person name="Card D.C."/>
            <person name="Schield D.R."/>
            <person name="Castoe T.A."/>
            <person name="Jezkova T."/>
        </authorList>
    </citation>
    <scope>NUCLEOTIDE SEQUENCE [LARGE SCALE GENOMIC DNA]</scope>
    <source>
        <strain evidence="2">NK-2021</strain>
    </source>
</reference>
<gene>
    <name evidence="2" type="ORF">JD844_001894</name>
</gene>
<name>A0ABQ7TAJ9_PHRPL</name>
<evidence type="ECO:0000313" key="3">
    <source>
        <dbReference type="Proteomes" id="UP000826234"/>
    </source>
</evidence>
<accession>A0ABQ7TAJ9</accession>
<feature type="compositionally biased region" description="Acidic residues" evidence="1">
    <location>
        <begin position="129"/>
        <end position="149"/>
    </location>
</feature>
<sequence length="183" mass="20804">MGTISETPLPFPLENKDCSGDVNSESSSSDFFIPKLQENEDFGEPQPSCSGLNLRPKSKSVPKGQEPNKPSFPWKYLLPKRGVSKLIFQVVASTEKRSGISLQALKKSVAATGYDLEKKKNYFKRRDDDEGAEKEEEQEEEGEEEEEEAEKVNGSSYEEESFQEKETEKIKEREEETKEIRPT</sequence>
<dbReference type="InterPro" id="IPR036388">
    <property type="entry name" value="WH-like_DNA-bd_sf"/>
</dbReference>
<evidence type="ECO:0000313" key="2">
    <source>
        <dbReference type="EMBL" id="KAH0626746.1"/>
    </source>
</evidence>
<protein>
    <submittedName>
        <fullName evidence="2">Uncharacterized protein</fullName>
    </submittedName>
</protein>
<organism evidence="2 3">
    <name type="scientific">Phrynosoma platyrhinos</name>
    <name type="common">Desert horned lizard</name>
    <dbReference type="NCBI Taxonomy" id="52577"/>
    <lineage>
        <taxon>Eukaryota</taxon>
        <taxon>Metazoa</taxon>
        <taxon>Chordata</taxon>
        <taxon>Craniata</taxon>
        <taxon>Vertebrata</taxon>
        <taxon>Euteleostomi</taxon>
        <taxon>Lepidosauria</taxon>
        <taxon>Squamata</taxon>
        <taxon>Bifurcata</taxon>
        <taxon>Unidentata</taxon>
        <taxon>Episquamata</taxon>
        <taxon>Toxicofera</taxon>
        <taxon>Iguania</taxon>
        <taxon>Phrynosomatidae</taxon>
        <taxon>Phrynosomatinae</taxon>
        <taxon>Phrynosoma</taxon>
    </lineage>
</organism>
<dbReference type="Gene3D" id="1.10.10.10">
    <property type="entry name" value="Winged helix-like DNA-binding domain superfamily/Winged helix DNA-binding domain"/>
    <property type="match status" value="1"/>
</dbReference>